<dbReference type="Pfam" id="PF00535">
    <property type="entry name" value="Glycos_transf_2"/>
    <property type="match status" value="1"/>
</dbReference>
<feature type="domain" description="Glycosyltransferase 2-like" evidence="1">
    <location>
        <begin position="3"/>
        <end position="120"/>
    </location>
</feature>
<dbReference type="InterPro" id="IPR001173">
    <property type="entry name" value="Glyco_trans_2-like"/>
</dbReference>
<gene>
    <name evidence="2" type="ORF">F3F25_12040</name>
    <name evidence="3" type="ORF">PO382_15025</name>
</gene>
<dbReference type="Proteomes" id="UP000365824">
    <property type="component" value="Unassembled WGS sequence"/>
</dbReference>
<dbReference type="Proteomes" id="UP001219389">
    <property type="component" value="Unassembled WGS sequence"/>
</dbReference>
<reference evidence="3" key="2">
    <citation type="submission" date="2022-10" db="EMBL/GenBank/DDBJ databases">
        <title>Human gut microbiome strain richness.</title>
        <authorList>
            <person name="Chen-Liaw A."/>
        </authorList>
    </citation>
    <scope>NUCLEOTIDE SEQUENCE</scope>
    <source>
        <strain evidence="3">BSD2780120875st1_E1_BSD2780120875_150330</strain>
    </source>
</reference>
<proteinExistence type="predicted"/>
<evidence type="ECO:0000259" key="1">
    <source>
        <dbReference type="Pfam" id="PF00535"/>
    </source>
</evidence>
<protein>
    <submittedName>
        <fullName evidence="2">Glycosyltransferase family 2 protein</fullName>
    </submittedName>
</protein>
<sequence length="317" mass="36698">MISIVIAAYNAAPFIGICINSCLSLMEAEAEIIVINDGSTDNTLTICNQMASRHSNIFVFSQDNQGVSAARNEGLLRAHNEWVLFMDADDWLNKRDMEFLITNLKQLGEAIDICTFGYNTILQDKIIEHREQDRVCAPIEILNSASFKLASWNYVFRRTLLINNDINFPEGVICTEDQNFNIKALCQARVVQSFNLIVYNYNCTNIYSASHKKHSEAWIKSRLLSANNILSYCILHDVPLLNVYVQVKRLYESYMNDFTTDISVKERASFFISEYNKTVSYLPEIKNIRKFRLCYYNMWLGLLLFKIHKIIVYIKNR</sequence>
<dbReference type="PANTHER" id="PTHR22916">
    <property type="entry name" value="GLYCOSYLTRANSFERASE"/>
    <property type="match status" value="1"/>
</dbReference>
<dbReference type="RefSeq" id="WP_081104653.1">
    <property type="nucleotide sequence ID" value="NZ_CAXTIO010000022.1"/>
</dbReference>
<dbReference type="EMBL" id="JAQNZF010000019">
    <property type="protein sequence ID" value="MDC2743534.1"/>
    <property type="molecule type" value="Genomic_DNA"/>
</dbReference>
<dbReference type="AlphaFoldDB" id="A0A139KKZ2"/>
<dbReference type="PANTHER" id="PTHR22916:SF3">
    <property type="entry name" value="UDP-GLCNAC:BETAGAL BETA-1,3-N-ACETYLGLUCOSAMINYLTRANSFERASE-LIKE PROTEIN 1"/>
    <property type="match status" value="1"/>
</dbReference>
<reference evidence="2 4" key="1">
    <citation type="journal article" date="2019" name="Nat. Med.">
        <title>A library of human gut bacterial isolates paired with longitudinal multiomics data enables mechanistic microbiome research.</title>
        <authorList>
            <person name="Poyet M."/>
            <person name="Groussin M."/>
            <person name="Gibbons S.M."/>
            <person name="Avila-Pacheco J."/>
            <person name="Jiang X."/>
            <person name="Kearney S.M."/>
            <person name="Perrotta A.R."/>
            <person name="Berdy B."/>
            <person name="Zhao S."/>
            <person name="Lieberman T.D."/>
            <person name="Swanson P.K."/>
            <person name="Smith M."/>
            <person name="Roesemann S."/>
            <person name="Alexander J.E."/>
            <person name="Rich S.A."/>
            <person name="Livny J."/>
            <person name="Vlamakis H."/>
            <person name="Clish C."/>
            <person name="Bullock K."/>
            <person name="Deik A."/>
            <person name="Scott J."/>
            <person name="Pierce K.A."/>
            <person name="Xavier R.J."/>
            <person name="Alm E.J."/>
        </authorList>
    </citation>
    <scope>NUCLEOTIDE SEQUENCE [LARGE SCALE GENOMIC DNA]</scope>
    <source>
        <strain evidence="2 4">BIOML-A160</strain>
    </source>
</reference>
<name>A0A139KKZ2_BACOV</name>
<comment type="caution">
    <text evidence="2">The sequence shown here is derived from an EMBL/GenBank/DDBJ whole genome shotgun (WGS) entry which is preliminary data.</text>
</comment>
<evidence type="ECO:0000313" key="2">
    <source>
        <dbReference type="EMBL" id="KAA3928473.1"/>
    </source>
</evidence>
<organism evidence="2 4">
    <name type="scientific">Bacteroides ovatus</name>
    <dbReference type="NCBI Taxonomy" id="28116"/>
    <lineage>
        <taxon>Bacteria</taxon>
        <taxon>Pseudomonadati</taxon>
        <taxon>Bacteroidota</taxon>
        <taxon>Bacteroidia</taxon>
        <taxon>Bacteroidales</taxon>
        <taxon>Bacteroidaceae</taxon>
        <taxon>Bacteroides</taxon>
    </lineage>
</organism>
<dbReference type="SUPFAM" id="SSF53448">
    <property type="entry name" value="Nucleotide-diphospho-sugar transferases"/>
    <property type="match status" value="1"/>
</dbReference>
<dbReference type="EMBL" id="VWLB01000018">
    <property type="protein sequence ID" value="KAA3928473.1"/>
    <property type="molecule type" value="Genomic_DNA"/>
</dbReference>
<evidence type="ECO:0000313" key="4">
    <source>
        <dbReference type="Proteomes" id="UP000365824"/>
    </source>
</evidence>
<accession>A0A139KKZ2</accession>
<dbReference type="GO" id="GO:0016758">
    <property type="term" value="F:hexosyltransferase activity"/>
    <property type="evidence" value="ECO:0007669"/>
    <property type="project" value="UniProtKB-ARBA"/>
</dbReference>
<dbReference type="CDD" id="cd00761">
    <property type="entry name" value="Glyco_tranf_GTA_type"/>
    <property type="match status" value="1"/>
</dbReference>
<evidence type="ECO:0000313" key="3">
    <source>
        <dbReference type="EMBL" id="MDC2743534.1"/>
    </source>
</evidence>
<dbReference type="InterPro" id="IPR029044">
    <property type="entry name" value="Nucleotide-diphossugar_trans"/>
</dbReference>
<dbReference type="Gene3D" id="3.90.550.10">
    <property type="entry name" value="Spore Coat Polysaccharide Biosynthesis Protein SpsA, Chain A"/>
    <property type="match status" value="1"/>
</dbReference>